<feature type="region of interest" description="Disordered" evidence="1">
    <location>
        <begin position="1"/>
        <end position="27"/>
    </location>
</feature>
<reference evidence="2 3" key="1">
    <citation type="submission" date="2021-06" db="EMBL/GenBank/DDBJ databases">
        <title>Caerostris extrusa draft genome.</title>
        <authorList>
            <person name="Kono N."/>
            <person name="Arakawa K."/>
        </authorList>
    </citation>
    <scope>NUCLEOTIDE SEQUENCE [LARGE SCALE GENOMIC DNA]</scope>
</reference>
<dbReference type="EMBL" id="BPLR01002569">
    <property type="protein sequence ID" value="GIX75207.1"/>
    <property type="molecule type" value="Genomic_DNA"/>
</dbReference>
<evidence type="ECO:0000313" key="3">
    <source>
        <dbReference type="Proteomes" id="UP001054945"/>
    </source>
</evidence>
<gene>
    <name evidence="2" type="ORF">CEXT_407731</name>
</gene>
<keyword evidence="3" id="KW-1185">Reference proteome</keyword>
<protein>
    <submittedName>
        <fullName evidence="2">Uncharacterized protein</fullName>
    </submittedName>
</protein>
<evidence type="ECO:0000256" key="1">
    <source>
        <dbReference type="SAM" id="MobiDB-lite"/>
    </source>
</evidence>
<dbReference type="AlphaFoldDB" id="A0AAV4MV07"/>
<comment type="caution">
    <text evidence="2">The sequence shown here is derived from an EMBL/GenBank/DDBJ whole genome shotgun (WGS) entry which is preliminary data.</text>
</comment>
<accession>A0AAV4MV07</accession>
<name>A0AAV4MV07_CAEEX</name>
<proteinExistence type="predicted"/>
<dbReference type="Proteomes" id="UP001054945">
    <property type="component" value="Unassembled WGS sequence"/>
</dbReference>
<sequence>MENYVLGAGRLGSEEQKKKKKRKKRASKIDSILHEERLGYYGDMSGSSFVRIQLRSPVSRASRAPPSPQTVFVPRVPLGYHLQIFATRNFHLNLRDGEDFEGELCSEQSGVGLFGEEEEQNFEWK</sequence>
<evidence type="ECO:0000313" key="2">
    <source>
        <dbReference type="EMBL" id="GIX75207.1"/>
    </source>
</evidence>
<organism evidence="2 3">
    <name type="scientific">Caerostris extrusa</name>
    <name type="common">Bark spider</name>
    <name type="synonym">Caerostris bankana</name>
    <dbReference type="NCBI Taxonomy" id="172846"/>
    <lineage>
        <taxon>Eukaryota</taxon>
        <taxon>Metazoa</taxon>
        <taxon>Ecdysozoa</taxon>
        <taxon>Arthropoda</taxon>
        <taxon>Chelicerata</taxon>
        <taxon>Arachnida</taxon>
        <taxon>Araneae</taxon>
        <taxon>Araneomorphae</taxon>
        <taxon>Entelegynae</taxon>
        <taxon>Araneoidea</taxon>
        <taxon>Araneidae</taxon>
        <taxon>Caerostris</taxon>
    </lineage>
</organism>